<dbReference type="InterPro" id="IPR000212">
    <property type="entry name" value="DNA_helicase_UvrD/REP"/>
</dbReference>
<feature type="binding site" evidence="5">
    <location>
        <begin position="229"/>
        <end position="236"/>
    </location>
    <ligand>
        <name>ATP</name>
        <dbReference type="ChEBI" id="CHEBI:30616"/>
    </ligand>
</feature>
<dbReference type="GO" id="GO:0043138">
    <property type="term" value="F:3'-5' DNA helicase activity"/>
    <property type="evidence" value="ECO:0007669"/>
    <property type="project" value="TreeGrafter"/>
</dbReference>
<dbReference type="GO" id="GO:0003677">
    <property type="term" value="F:DNA binding"/>
    <property type="evidence" value="ECO:0007669"/>
    <property type="project" value="InterPro"/>
</dbReference>
<keyword evidence="8" id="KW-1185">Reference proteome</keyword>
<dbReference type="GO" id="GO:0005829">
    <property type="term" value="C:cytosol"/>
    <property type="evidence" value="ECO:0007669"/>
    <property type="project" value="TreeGrafter"/>
</dbReference>
<comment type="caution">
    <text evidence="7">The sequence shown here is derived from an EMBL/GenBank/DDBJ whole genome shotgun (WGS) entry which is preliminary data.</text>
</comment>
<dbReference type="PANTHER" id="PTHR11070:SF45">
    <property type="entry name" value="DNA 3'-5' HELICASE"/>
    <property type="match status" value="1"/>
</dbReference>
<dbReference type="EMBL" id="QJKF01000001">
    <property type="protein sequence ID" value="PXX70782.1"/>
    <property type="molecule type" value="Genomic_DNA"/>
</dbReference>
<name>A0A318KET9_9NOCA</name>
<evidence type="ECO:0000256" key="5">
    <source>
        <dbReference type="PROSITE-ProRule" id="PRU00560"/>
    </source>
</evidence>
<dbReference type="Proteomes" id="UP000247569">
    <property type="component" value="Unassembled WGS sequence"/>
</dbReference>
<evidence type="ECO:0000256" key="1">
    <source>
        <dbReference type="ARBA" id="ARBA00022741"/>
    </source>
</evidence>
<evidence type="ECO:0000256" key="4">
    <source>
        <dbReference type="ARBA" id="ARBA00022840"/>
    </source>
</evidence>
<evidence type="ECO:0000313" key="7">
    <source>
        <dbReference type="EMBL" id="PXX70782.1"/>
    </source>
</evidence>
<gene>
    <name evidence="7" type="ORF">DFR70_101203</name>
</gene>
<dbReference type="InterPro" id="IPR048227">
    <property type="entry name" value="HelD-like_actinomycetes"/>
</dbReference>
<evidence type="ECO:0000256" key="2">
    <source>
        <dbReference type="ARBA" id="ARBA00022801"/>
    </source>
</evidence>
<dbReference type="GO" id="GO:0016787">
    <property type="term" value="F:hydrolase activity"/>
    <property type="evidence" value="ECO:0007669"/>
    <property type="project" value="UniProtKB-UniRule"/>
</dbReference>
<keyword evidence="4 5" id="KW-0067">ATP-binding</keyword>
<dbReference type="GO" id="GO:0005524">
    <property type="term" value="F:ATP binding"/>
    <property type="evidence" value="ECO:0007669"/>
    <property type="project" value="UniProtKB-UniRule"/>
</dbReference>
<keyword evidence="3 5" id="KW-0347">Helicase</keyword>
<keyword evidence="1 5" id="KW-0547">Nucleotide-binding</keyword>
<dbReference type="PROSITE" id="PS51198">
    <property type="entry name" value="UVRD_HELICASE_ATP_BIND"/>
    <property type="match status" value="1"/>
</dbReference>
<evidence type="ECO:0000256" key="3">
    <source>
        <dbReference type="ARBA" id="ARBA00022806"/>
    </source>
</evidence>
<organism evidence="7 8">
    <name type="scientific">Nocardia tenerifensis</name>
    <dbReference type="NCBI Taxonomy" id="228006"/>
    <lineage>
        <taxon>Bacteria</taxon>
        <taxon>Bacillati</taxon>
        <taxon>Actinomycetota</taxon>
        <taxon>Actinomycetes</taxon>
        <taxon>Mycobacteriales</taxon>
        <taxon>Nocardiaceae</taxon>
        <taxon>Nocardia</taxon>
    </lineage>
</organism>
<dbReference type="Gene3D" id="3.40.50.300">
    <property type="entry name" value="P-loop containing nucleotide triphosphate hydrolases"/>
    <property type="match status" value="2"/>
</dbReference>
<dbReference type="AlphaFoldDB" id="A0A318KET9"/>
<reference evidence="7 8" key="1">
    <citation type="submission" date="2018-05" db="EMBL/GenBank/DDBJ databases">
        <title>Genomic Encyclopedia of Type Strains, Phase IV (KMG-IV): sequencing the most valuable type-strain genomes for metagenomic binning, comparative biology and taxonomic classification.</title>
        <authorList>
            <person name="Goeker M."/>
        </authorList>
    </citation>
    <scope>NUCLEOTIDE SEQUENCE [LARGE SCALE GENOMIC DNA]</scope>
    <source>
        <strain evidence="7 8">DSM 44704</strain>
    </source>
</reference>
<keyword evidence="2 5" id="KW-0378">Hydrolase</keyword>
<dbReference type="NCBIfam" id="NF041465">
    <property type="entry name" value="HelD_MYCSM"/>
    <property type="match status" value="1"/>
</dbReference>
<dbReference type="GO" id="GO:0000725">
    <property type="term" value="P:recombinational repair"/>
    <property type="evidence" value="ECO:0007669"/>
    <property type="project" value="TreeGrafter"/>
</dbReference>
<evidence type="ECO:0000259" key="6">
    <source>
        <dbReference type="PROSITE" id="PS51198"/>
    </source>
</evidence>
<dbReference type="NCBIfam" id="NF041258">
    <property type="entry name" value="motor_HelR_2"/>
    <property type="match status" value="1"/>
</dbReference>
<proteinExistence type="predicted"/>
<dbReference type="SUPFAM" id="SSF52540">
    <property type="entry name" value="P-loop containing nucleoside triphosphate hydrolases"/>
    <property type="match status" value="1"/>
</dbReference>
<dbReference type="InterPro" id="IPR027417">
    <property type="entry name" value="P-loop_NTPase"/>
</dbReference>
<dbReference type="PANTHER" id="PTHR11070">
    <property type="entry name" value="UVRD / RECB / PCRA DNA HELICASE FAMILY MEMBER"/>
    <property type="match status" value="1"/>
</dbReference>
<sequence length="764" mass="84308">MVDVGVARERPREGMSVLENHVTSSVQRKGNGHMPTQGYEEELRSERDYVAGLYTRLDAERARAKDQYSAALRGRDGTAMEREDQVRALGKAVQRLEVADNGLCFGRLDTLSGERSYIGRIGLYDEQNEFEPLLLDWRAPAARPFYVATAANPENMRRRRQFHTRGRQVLDFTDEVLGRPDDGERGDAALLAAVNAPRGEGMRDIVATIQAEQDEIIRLEHPGVLVIEGGPGTGKTVVALHRVAYLLYTQRERMERQGVLVVGPNPAFLNHIAHVLPSLGETNVVFTTAGELVPGLRVTAEDTPRAARLKGSLKILEVLAAAVADLQRLPEEPVLIELADVTVRIDAATAEWAREEARGSGRPHNEAREVFREIITYVLTERAIARIGKDWLTRDDREAWEQLREDLVDELAEHAGFAAALDELWPIMTPEEFLAQLYSSPERLRAAGADEALGRADGDAWTVSDVPLLDELIDLLGRDKPVDQSAERERRAEAEYAAGVLDVMVSREDMMDDEDHLFAQDLLYAEDLAERFLERDTRDLAERAAADRDWTYRHVVVDEAQELSEMDWRVLMRRCPGKSFTVVGDLAQRRSVAGATSWETMMAPYVPGRWVYRSLTVNYRTPAEIMSVAAGVLAEFAPDVAPPESVRACGVQPWSRRVTAGELPAAIEEFVRDEAGREGTSIVIGPPGVPGTVPASATKGLEFDAVLVVEPQQILADGPRGAAELYVALTRATQRLGVLHQGPLPHSLTGLTEIGAPVSAGNSL</sequence>
<feature type="domain" description="UvrD-like helicase ATP-binding" evidence="6">
    <location>
        <begin position="208"/>
        <end position="622"/>
    </location>
</feature>
<protein>
    <submittedName>
        <fullName evidence="7">DNA helicase IV</fullName>
    </submittedName>
</protein>
<accession>A0A318KET9</accession>
<dbReference type="InterPro" id="IPR014016">
    <property type="entry name" value="UvrD-like_ATP-bd"/>
</dbReference>
<evidence type="ECO:0000313" key="8">
    <source>
        <dbReference type="Proteomes" id="UP000247569"/>
    </source>
</evidence>